<organism evidence="2 3">
    <name type="scientific">Coprinellus micaceus</name>
    <name type="common">Glistening ink-cap mushroom</name>
    <name type="synonym">Coprinus micaceus</name>
    <dbReference type="NCBI Taxonomy" id="71717"/>
    <lineage>
        <taxon>Eukaryota</taxon>
        <taxon>Fungi</taxon>
        <taxon>Dikarya</taxon>
        <taxon>Basidiomycota</taxon>
        <taxon>Agaricomycotina</taxon>
        <taxon>Agaricomycetes</taxon>
        <taxon>Agaricomycetidae</taxon>
        <taxon>Agaricales</taxon>
        <taxon>Agaricineae</taxon>
        <taxon>Psathyrellaceae</taxon>
        <taxon>Coprinellus</taxon>
    </lineage>
</organism>
<dbReference type="Proteomes" id="UP000298030">
    <property type="component" value="Unassembled WGS sequence"/>
</dbReference>
<proteinExistence type="predicted"/>
<comment type="caution">
    <text evidence="2">The sequence shown here is derived from an EMBL/GenBank/DDBJ whole genome shotgun (WGS) entry which is preliminary data.</text>
</comment>
<sequence length="247" mass="26927">MKGIVTAFKGEPVVYVFDGVHAYNTPLGSVLLPEAISQGTQARHRADVGTLRIQCIAAVCPTCAMRPGIIPRLLPGSLRRALQATSHQVPPPRLPMEIKAVQCATIHMIFRDDMATAREVEVYLDSQVNWSEQTSDLGTPSIKAQQVTSPRCCVLVYFSAEHPSRPKESITDPSPKCAKCKTLSGSSIIDLLRPAERDSEALKREGLKPNDLKAEQPPEDNGASSPAILGQRIRRAESVEQGLRRSP</sequence>
<evidence type="ECO:0000313" key="2">
    <source>
        <dbReference type="EMBL" id="TEB17874.1"/>
    </source>
</evidence>
<dbReference type="AlphaFoldDB" id="A0A4Y7S9L7"/>
<name>A0A4Y7S9L7_COPMI</name>
<accession>A0A4Y7S9L7</accession>
<protein>
    <submittedName>
        <fullName evidence="2">Uncharacterized protein</fullName>
    </submittedName>
</protein>
<feature type="compositionally biased region" description="Basic and acidic residues" evidence="1">
    <location>
        <begin position="194"/>
        <end position="216"/>
    </location>
</feature>
<evidence type="ECO:0000313" key="3">
    <source>
        <dbReference type="Proteomes" id="UP000298030"/>
    </source>
</evidence>
<dbReference type="EMBL" id="QPFP01000293">
    <property type="protein sequence ID" value="TEB17874.1"/>
    <property type="molecule type" value="Genomic_DNA"/>
</dbReference>
<evidence type="ECO:0000256" key="1">
    <source>
        <dbReference type="SAM" id="MobiDB-lite"/>
    </source>
</evidence>
<reference evidence="2 3" key="1">
    <citation type="journal article" date="2019" name="Nat. Ecol. Evol.">
        <title>Megaphylogeny resolves global patterns of mushroom evolution.</title>
        <authorList>
            <person name="Varga T."/>
            <person name="Krizsan K."/>
            <person name="Foldi C."/>
            <person name="Dima B."/>
            <person name="Sanchez-Garcia M."/>
            <person name="Sanchez-Ramirez S."/>
            <person name="Szollosi G.J."/>
            <person name="Szarkandi J.G."/>
            <person name="Papp V."/>
            <person name="Albert L."/>
            <person name="Andreopoulos W."/>
            <person name="Angelini C."/>
            <person name="Antonin V."/>
            <person name="Barry K.W."/>
            <person name="Bougher N.L."/>
            <person name="Buchanan P."/>
            <person name="Buyck B."/>
            <person name="Bense V."/>
            <person name="Catcheside P."/>
            <person name="Chovatia M."/>
            <person name="Cooper J."/>
            <person name="Damon W."/>
            <person name="Desjardin D."/>
            <person name="Finy P."/>
            <person name="Geml J."/>
            <person name="Haridas S."/>
            <person name="Hughes K."/>
            <person name="Justo A."/>
            <person name="Karasinski D."/>
            <person name="Kautmanova I."/>
            <person name="Kiss B."/>
            <person name="Kocsube S."/>
            <person name="Kotiranta H."/>
            <person name="LaButti K.M."/>
            <person name="Lechner B.E."/>
            <person name="Liimatainen K."/>
            <person name="Lipzen A."/>
            <person name="Lukacs Z."/>
            <person name="Mihaltcheva S."/>
            <person name="Morgado L.N."/>
            <person name="Niskanen T."/>
            <person name="Noordeloos M.E."/>
            <person name="Ohm R.A."/>
            <person name="Ortiz-Santana B."/>
            <person name="Ovrebo C."/>
            <person name="Racz N."/>
            <person name="Riley R."/>
            <person name="Savchenko A."/>
            <person name="Shiryaev A."/>
            <person name="Soop K."/>
            <person name="Spirin V."/>
            <person name="Szebenyi C."/>
            <person name="Tomsovsky M."/>
            <person name="Tulloss R.E."/>
            <person name="Uehling J."/>
            <person name="Grigoriev I.V."/>
            <person name="Vagvolgyi C."/>
            <person name="Papp T."/>
            <person name="Martin F.M."/>
            <person name="Miettinen O."/>
            <person name="Hibbett D.S."/>
            <person name="Nagy L.G."/>
        </authorList>
    </citation>
    <scope>NUCLEOTIDE SEQUENCE [LARGE SCALE GENOMIC DNA]</scope>
    <source>
        <strain evidence="2 3">FP101781</strain>
    </source>
</reference>
<keyword evidence="3" id="KW-1185">Reference proteome</keyword>
<feature type="region of interest" description="Disordered" evidence="1">
    <location>
        <begin position="194"/>
        <end position="247"/>
    </location>
</feature>
<gene>
    <name evidence="2" type="ORF">FA13DRAFT_1720459</name>
</gene>